<organism evidence="7 8">
    <name type="scientific">Natranaerobius trueperi</name>
    <dbReference type="NCBI Taxonomy" id="759412"/>
    <lineage>
        <taxon>Bacteria</taxon>
        <taxon>Bacillati</taxon>
        <taxon>Bacillota</taxon>
        <taxon>Clostridia</taxon>
        <taxon>Natranaerobiales</taxon>
        <taxon>Natranaerobiaceae</taxon>
        <taxon>Natranaerobius</taxon>
    </lineage>
</organism>
<dbReference type="Gene3D" id="1.25.40.10">
    <property type="entry name" value="Tetratricopeptide repeat domain"/>
    <property type="match status" value="2"/>
</dbReference>
<evidence type="ECO:0000256" key="4">
    <source>
        <dbReference type="SAM" id="MobiDB-lite"/>
    </source>
</evidence>
<evidence type="ECO:0000256" key="1">
    <source>
        <dbReference type="ARBA" id="ARBA00022737"/>
    </source>
</evidence>
<evidence type="ECO:0000313" key="8">
    <source>
        <dbReference type="Proteomes" id="UP000214588"/>
    </source>
</evidence>
<dbReference type="InterPro" id="IPR011990">
    <property type="entry name" value="TPR-like_helical_dom_sf"/>
</dbReference>
<dbReference type="Pfam" id="PF14020">
    <property type="entry name" value="DUF4236"/>
    <property type="match status" value="1"/>
</dbReference>
<name>A0A226BZL2_9FIRM</name>
<keyword evidence="5" id="KW-1133">Transmembrane helix</keyword>
<keyword evidence="5" id="KW-0812">Transmembrane</keyword>
<gene>
    <name evidence="7" type="ORF">CDO51_08145</name>
</gene>
<dbReference type="SUPFAM" id="SSF48452">
    <property type="entry name" value="TPR-like"/>
    <property type="match status" value="1"/>
</dbReference>
<dbReference type="EMBL" id="NIQC01000016">
    <property type="protein sequence ID" value="OWZ83560.1"/>
    <property type="molecule type" value="Genomic_DNA"/>
</dbReference>
<dbReference type="AlphaFoldDB" id="A0A226BZL2"/>
<dbReference type="InterPro" id="IPR051012">
    <property type="entry name" value="CellSynth/LPSAsmb/PSIAsmb"/>
</dbReference>
<comment type="caution">
    <text evidence="7">The sequence shown here is derived from an EMBL/GenBank/DDBJ whole genome shotgun (WGS) entry which is preliminary data.</text>
</comment>
<evidence type="ECO:0000256" key="5">
    <source>
        <dbReference type="SAM" id="Phobius"/>
    </source>
</evidence>
<evidence type="ECO:0000256" key="2">
    <source>
        <dbReference type="ARBA" id="ARBA00022803"/>
    </source>
</evidence>
<keyword evidence="1" id="KW-0677">Repeat</keyword>
<dbReference type="InterPro" id="IPR019734">
    <property type="entry name" value="TPR_rpt"/>
</dbReference>
<evidence type="ECO:0000259" key="6">
    <source>
        <dbReference type="Pfam" id="PF14020"/>
    </source>
</evidence>
<keyword evidence="5" id="KW-0472">Membrane</keyword>
<protein>
    <recommendedName>
        <fullName evidence="6">DUF4236 domain-containing protein</fullName>
    </recommendedName>
</protein>
<dbReference type="SMART" id="SM00028">
    <property type="entry name" value="TPR"/>
    <property type="match status" value="4"/>
</dbReference>
<feature type="region of interest" description="Disordered" evidence="4">
    <location>
        <begin position="67"/>
        <end position="87"/>
    </location>
</feature>
<sequence>MFMGIRFRRSMKLGKGLRVNLSKRGAGISLGGKGMRFGVGPKGAYRSMSIPGTGIYAIDYLNKSNRKKSSTSKTARSTDNNKDPLPMPQDLKSFNYPSLCIILMLILLPFLPIASVFLLAIAVYGKKQLANSSKGKARDKFKTGKKALTEGDYEKAREVFTELLKIQEIPQLYPILGELFLKNNEYTKACNYFEKYLDHNPKHIGVKFQYALSLKLANNFDQAINIFQDILNNDLSKEDESRVKVISHLGDCFMKKDNPELALEVLKSGPVRARKLDEDKMYFKYLLGLAYKENGQNDRAITHLQRVYAHDTNFYNVSQLLEELGKI</sequence>
<feature type="transmembrane region" description="Helical" evidence="5">
    <location>
        <begin position="99"/>
        <end position="124"/>
    </location>
</feature>
<dbReference type="Pfam" id="PF13174">
    <property type="entry name" value="TPR_6"/>
    <property type="match status" value="2"/>
</dbReference>
<dbReference type="PANTHER" id="PTHR45586:SF1">
    <property type="entry name" value="LIPOPOLYSACCHARIDE ASSEMBLY PROTEIN B"/>
    <property type="match status" value="1"/>
</dbReference>
<dbReference type="Proteomes" id="UP000214588">
    <property type="component" value="Unassembled WGS sequence"/>
</dbReference>
<accession>A0A226BZL2</accession>
<keyword evidence="2 3" id="KW-0802">TPR repeat</keyword>
<dbReference type="InterPro" id="IPR025330">
    <property type="entry name" value="DUF4236"/>
</dbReference>
<keyword evidence="8" id="KW-1185">Reference proteome</keyword>
<evidence type="ECO:0000256" key="3">
    <source>
        <dbReference type="PROSITE-ProRule" id="PRU00339"/>
    </source>
</evidence>
<dbReference type="PANTHER" id="PTHR45586">
    <property type="entry name" value="TPR REPEAT-CONTAINING PROTEIN PA4667"/>
    <property type="match status" value="1"/>
</dbReference>
<proteinExistence type="predicted"/>
<dbReference type="PROSITE" id="PS50005">
    <property type="entry name" value="TPR"/>
    <property type="match status" value="1"/>
</dbReference>
<reference evidence="7 8" key="1">
    <citation type="submission" date="2017-06" db="EMBL/GenBank/DDBJ databases">
        <title>Draft Genome Sequence of Natranaerobius trueperi halophilic, alkalithermophilic bacteria from soda lakes.</title>
        <authorList>
            <person name="Zhao B."/>
        </authorList>
    </citation>
    <scope>NUCLEOTIDE SEQUENCE [LARGE SCALE GENOMIC DNA]</scope>
    <source>
        <strain evidence="7 8">DSM 18760</strain>
    </source>
</reference>
<feature type="repeat" description="TPR" evidence="3">
    <location>
        <begin position="170"/>
        <end position="203"/>
    </location>
</feature>
<dbReference type="Pfam" id="PF13432">
    <property type="entry name" value="TPR_16"/>
    <property type="match status" value="1"/>
</dbReference>
<evidence type="ECO:0000313" key="7">
    <source>
        <dbReference type="EMBL" id="OWZ83560.1"/>
    </source>
</evidence>
<feature type="domain" description="DUF4236" evidence="6">
    <location>
        <begin position="6"/>
        <end position="56"/>
    </location>
</feature>